<dbReference type="Proteomes" id="UP000179243">
    <property type="component" value="Unassembled WGS sequence"/>
</dbReference>
<dbReference type="NCBIfam" id="NF002957">
    <property type="entry name" value="PRK03619.1"/>
    <property type="match status" value="1"/>
</dbReference>
<dbReference type="InterPro" id="IPR029062">
    <property type="entry name" value="Class_I_gatase-like"/>
</dbReference>
<comment type="caution">
    <text evidence="9">The sequence shown here is derived from an EMBL/GenBank/DDBJ whole genome shotgun (WGS) entry which is preliminary data.</text>
</comment>
<dbReference type="EMBL" id="MFYX01000033">
    <property type="protein sequence ID" value="OGK06315.1"/>
    <property type="molecule type" value="Genomic_DNA"/>
</dbReference>
<reference evidence="9 10" key="1">
    <citation type="journal article" date="2016" name="Nat. Commun.">
        <title>Thousands of microbial genomes shed light on interconnected biogeochemical processes in an aquifer system.</title>
        <authorList>
            <person name="Anantharaman K."/>
            <person name="Brown C.T."/>
            <person name="Hug L.A."/>
            <person name="Sharon I."/>
            <person name="Castelle C.J."/>
            <person name="Probst A.J."/>
            <person name="Thomas B.C."/>
            <person name="Singh A."/>
            <person name="Wilkins M.J."/>
            <person name="Karaoz U."/>
            <person name="Brodie E.L."/>
            <person name="Williams K.H."/>
            <person name="Hubbard S.S."/>
            <person name="Banfield J.F."/>
        </authorList>
    </citation>
    <scope>NUCLEOTIDE SEQUENCE [LARGE SCALE GENOMIC DNA]</scope>
</reference>
<feature type="active site" evidence="8">
    <location>
        <position position="202"/>
    </location>
</feature>
<keyword evidence="5 8" id="KW-0378">Hydrolase</keyword>
<dbReference type="AlphaFoldDB" id="A0A1F7FHX0"/>
<sequence length="230" mass="24788">MKFGIVTFPGSNCDHDCYSVTRDVLGAEAEYLWYKERDLKGSDCIILPGGFSYGDYLRCGAIAKFAPIMTEVIAFAEKGGPVVGICNGFQILVESGLLPGALIKNKNVKFICKNVRLRVETATRFTSGYTAGQVITVPIAHGEGAYFADTETIEKLENEGCVVFRYCSVDGRVVDEANPNGSINNIAGIRNSAGNVLGMMPHPERCSEEVLGNADGAILFRSIMENIGPS</sequence>
<comment type="catalytic activity">
    <reaction evidence="8">
        <text>N(2)-formyl-N(1)-(5-phospho-beta-D-ribosyl)glycinamide + L-glutamine + ATP + H2O = 2-formamido-N(1)-(5-O-phospho-beta-D-ribosyl)acetamidine + L-glutamate + ADP + phosphate + H(+)</text>
        <dbReference type="Rhea" id="RHEA:17129"/>
        <dbReference type="ChEBI" id="CHEBI:15377"/>
        <dbReference type="ChEBI" id="CHEBI:15378"/>
        <dbReference type="ChEBI" id="CHEBI:29985"/>
        <dbReference type="ChEBI" id="CHEBI:30616"/>
        <dbReference type="ChEBI" id="CHEBI:43474"/>
        <dbReference type="ChEBI" id="CHEBI:58359"/>
        <dbReference type="ChEBI" id="CHEBI:147286"/>
        <dbReference type="ChEBI" id="CHEBI:147287"/>
        <dbReference type="ChEBI" id="CHEBI:456216"/>
        <dbReference type="EC" id="6.3.5.3"/>
    </reaction>
</comment>
<keyword evidence="6 8" id="KW-0067">ATP-binding</keyword>
<name>A0A1F7FHX0_UNCRA</name>
<feature type="active site" evidence="8">
    <location>
        <position position="204"/>
    </location>
</feature>
<comment type="function">
    <text evidence="8">Part of the phosphoribosylformylglycinamidine synthase complex involved in the purines biosynthetic pathway. Catalyzes the ATP-dependent conversion of formylglycinamide ribonucleotide (FGAR) and glutamine to yield formylglycinamidine ribonucleotide (FGAM) and glutamate. The FGAM synthase complex is composed of three subunits. PurQ produces an ammonia molecule by converting glutamine to glutamate. PurL transfers the ammonia molecule to FGAR to form FGAM in an ATP-dependent manner. PurS interacts with PurQ and PurL and is thought to assist in the transfer of the ammonia molecule from PurQ to PurL.</text>
</comment>
<accession>A0A1F7FHX0</accession>
<feature type="active site" description="Nucleophile" evidence="8">
    <location>
        <position position="86"/>
    </location>
</feature>
<dbReference type="GO" id="GO:0005524">
    <property type="term" value="F:ATP binding"/>
    <property type="evidence" value="ECO:0007669"/>
    <property type="project" value="UniProtKB-KW"/>
</dbReference>
<dbReference type="NCBIfam" id="TIGR01737">
    <property type="entry name" value="FGAM_synth_I"/>
    <property type="match status" value="1"/>
</dbReference>
<dbReference type="GO" id="GO:0004642">
    <property type="term" value="F:phosphoribosylformylglycinamidine synthase activity"/>
    <property type="evidence" value="ECO:0007669"/>
    <property type="project" value="UniProtKB-UniRule"/>
</dbReference>
<comment type="pathway">
    <text evidence="8">Purine metabolism; IMP biosynthesis via de novo pathway; 5-amino-1-(5-phospho-D-ribosyl)imidazole from N(2)-formyl-N(1)-(5-phospho-D-ribosyl)glycinamide: step 1/2.</text>
</comment>
<evidence type="ECO:0000256" key="2">
    <source>
        <dbReference type="ARBA" id="ARBA00022598"/>
    </source>
</evidence>
<comment type="catalytic activity">
    <reaction evidence="8">
        <text>L-glutamine + H2O = L-glutamate + NH4(+)</text>
        <dbReference type="Rhea" id="RHEA:15889"/>
        <dbReference type="ChEBI" id="CHEBI:15377"/>
        <dbReference type="ChEBI" id="CHEBI:28938"/>
        <dbReference type="ChEBI" id="CHEBI:29985"/>
        <dbReference type="ChEBI" id="CHEBI:58359"/>
        <dbReference type="EC" id="3.5.1.2"/>
    </reaction>
</comment>
<keyword evidence="3 8" id="KW-0547">Nucleotide-binding</keyword>
<keyword evidence="4 8" id="KW-0658">Purine biosynthesis</keyword>
<evidence type="ECO:0000256" key="4">
    <source>
        <dbReference type="ARBA" id="ARBA00022755"/>
    </source>
</evidence>
<dbReference type="GO" id="GO:0004359">
    <property type="term" value="F:glutaminase activity"/>
    <property type="evidence" value="ECO:0007669"/>
    <property type="project" value="UniProtKB-EC"/>
</dbReference>
<dbReference type="HAMAP" id="MF_00421">
    <property type="entry name" value="PurQ"/>
    <property type="match status" value="1"/>
</dbReference>
<dbReference type="PIRSF" id="PIRSF001586">
    <property type="entry name" value="FGAM_synth_I"/>
    <property type="match status" value="1"/>
</dbReference>
<evidence type="ECO:0000256" key="1">
    <source>
        <dbReference type="ARBA" id="ARBA00022490"/>
    </source>
</evidence>
<proteinExistence type="inferred from homology"/>
<keyword evidence="1 8" id="KW-0963">Cytoplasm</keyword>
<comment type="subcellular location">
    <subcellularLocation>
        <location evidence="8">Cytoplasm</location>
    </subcellularLocation>
</comment>
<dbReference type="UniPathway" id="UPA00074">
    <property type="reaction ID" value="UER00128"/>
</dbReference>
<dbReference type="InterPro" id="IPR010075">
    <property type="entry name" value="PRibForGlyAmidine_synth_PurQ"/>
</dbReference>
<evidence type="ECO:0000256" key="6">
    <source>
        <dbReference type="ARBA" id="ARBA00022840"/>
    </source>
</evidence>
<dbReference type="PROSITE" id="PS51273">
    <property type="entry name" value="GATASE_TYPE_1"/>
    <property type="match status" value="1"/>
</dbReference>
<dbReference type="Pfam" id="PF13507">
    <property type="entry name" value="GATase_5"/>
    <property type="match status" value="1"/>
</dbReference>
<dbReference type="Gene3D" id="3.40.50.880">
    <property type="match status" value="1"/>
</dbReference>
<dbReference type="SMART" id="SM01211">
    <property type="entry name" value="GATase_5"/>
    <property type="match status" value="1"/>
</dbReference>
<evidence type="ECO:0000256" key="7">
    <source>
        <dbReference type="ARBA" id="ARBA00022962"/>
    </source>
</evidence>
<organism evidence="9 10">
    <name type="scientific">Candidatus Raymondbacteria bacterium RIFOXYD12_FULL_49_13</name>
    <dbReference type="NCBI Taxonomy" id="1817890"/>
    <lineage>
        <taxon>Bacteria</taxon>
        <taxon>Raymondiibacteriota</taxon>
    </lineage>
</organism>
<dbReference type="PANTHER" id="PTHR47552:SF1">
    <property type="entry name" value="PHOSPHORIBOSYLFORMYLGLYCINAMIDINE SYNTHASE SUBUNIT PURQ"/>
    <property type="match status" value="1"/>
</dbReference>
<evidence type="ECO:0000256" key="5">
    <source>
        <dbReference type="ARBA" id="ARBA00022801"/>
    </source>
</evidence>
<dbReference type="CDD" id="cd01740">
    <property type="entry name" value="GATase1_FGAR_AT"/>
    <property type="match status" value="1"/>
</dbReference>
<dbReference type="EC" id="3.5.1.2" evidence="8"/>
<keyword evidence="7 8" id="KW-0315">Glutamine amidotransferase</keyword>
<comment type="subunit">
    <text evidence="8">Part of the FGAM synthase complex composed of 1 PurL, 1 PurQ and 2 PurS subunits.</text>
</comment>
<evidence type="ECO:0000313" key="9">
    <source>
        <dbReference type="EMBL" id="OGK06315.1"/>
    </source>
</evidence>
<dbReference type="SUPFAM" id="SSF52317">
    <property type="entry name" value="Class I glutamine amidotransferase-like"/>
    <property type="match status" value="1"/>
</dbReference>
<evidence type="ECO:0000256" key="8">
    <source>
        <dbReference type="HAMAP-Rule" id="MF_00421"/>
    </source>
</evidence>
<dbReference type="GO" id="GO:0006189">
    <property type="term" value="P:'de novo' IMP biosynthetic process"/>
    <property type="evidence" value="ECO:0007669"/>
    <property type="project" value="UniProtKB-UniRule"/>
</dbReference>
<dbReference type="GO" id="GO:0005737">
    <property type="term" value="C:cytoplasm"/>
    <property type="evidence" value="ECO:0007669"/>
    <property type="project" value="UniProtKB-SubCell"/>
</dbReference>
<protein>
    <recommendedName>
        <fullName evidence="8">Phosphoribosylformylglycinamidine synthase subunit PurQ</fullName>
        <shortName evidence="8">FGAM synthase</shortName>
        <ecNumber evidence="8">6.3.5.3</ecNumber>
    </recommendedName>
    <alternativeName>
        <fullName evidence="8">Formylglycinamide ribonucleotide amidotransferase subunit I</fullName>
        <shortName evidence="8">FGAR amidotransferase I</shortName>
        <shortName evidence="8">FGAR-AT I</shortName>
    </alternativeName>
    <alternativeName>
        <fullName evidence="8">Glutaminase PurQ</fullName>
        <ecNumber evidence="8">3.5.1.2</ecNumber>
    </alternativeName>
    <alternativeName>
        <fullName evidence="8">Phosphoribosylformylglycinamidine synthase subunit I</fullName>
    </alternativeName>
</protein>
<gene>
    <name evidence="8" type="primary">purQ</name>
    <name evidence="9" type="ORF">A2519_08565</name>
</gene>
<dbReference type="EC" id="6.3.5.3" evidence="8"/>
<evidence type="ECO:0000313" key="10">
    <source>
        <dbReference type="Proteomes" id="UP000179243"/>
    </source>
</evidence>
<keyword evidence="2 8" id="KW-0436">Ligase</keyword>
<dbReference type="PANTHER" id="PTHR47552">
    <property type="entry name" value="PHOSPHORIBOSYLFORMYLGLYCINAMIDINE SYNTHASE SUBUNIT PURQ"/>
    <property type="match status" value="1"/>
</dbReference>
<evidence type="ECO:0000256" key="3">
    <source>
        <dbReference type="ARBA" id="ARBA00022741"/>
    </source>
</evidence>